<dbReference type="OrthoDB" id="5372654at2"/>
<organism evidence="1 2">
    <name type="scientific">Rhodothermus profundi</name>
    <dbReference type="NCBI Taxonomy" id="633813"/>
    <lineage>
        <taxon>Bacteria</taxon>
        <taxon>Pseudomonadati</taxon>
        <taxon>Rhodothermota</taxon>
        <taxon>Rhodothermia</taxon>
        <taxon>Rhodothermales</taxon>
        <taxon>Rhodothermaceae</taxon>
        <taxon>Rhodothermus</taxon>
    </lineage>
</organism>
<dbReference type="Proteomes" id="UP000185812">
    <property type="component" value="Unassembled WGS sequence"/>
</dbReference>
<dbReference type="NCBIfam" id="TIGR03879">
    <property type="entry name" value="near_KaiC_dom"/>
    <property type="match status" value="1"/>
</dbReference>
<reference evidence="2" key="1">
    <citation type="submission" date="2016-11" db="EMBL/GenBank/DDBJ databases">
        <authorList>
            <person name="Varghese N."/>
            <person name="Submissions S."/>
        </authorList>
    </citation>
    <scope>NUCLEOTIDE SEQUENCE [LARGE SCALE GENOMIC DNA]</scope>
    <source>
        <strain evidence="2">DSM 22212</strain>
    </source>
</reference>
<name>A0A1M6RXF6_9BACT</name>
<evidence type="ECO:0000313" key="2">
    <source>
        <dbReference type="Proteomes" id="UP000185812"/>
    </source>
</evidence>
<proteinExistence type="predicted"/>
<dbReference type="PANTHER" id="PTHR40727:SF1">
    <property type="entry name" value="BACTERIO-OPSIN ACTIVATOR"/>
    <property type="match status" value="1"/>
</dbReference>
<protein>
    <submittedName>
        <fullName evidence="1">Probable regulatory domain-containing protein</fullName>
    </submittedName>
</protein>
<dbReference type="RefSeq" id="WP_072714850.1">
    <property type="nucleotide sequence ID" value="NZ_FRAU01000002.1"/>
</dbReference>
<keyword evidence="2" id="KW-1185">Reference proteome</keyword>
<dbReference type="PANTHER" id="PTHR40727">
    <property type="entry name" value="TRANSCRIPTION REGULATOR, ENCODED NEXT TO RECA SUPERFAMILY ATPASE-RELATED"/>
    <property type="match status" value="1"/>
</dbReference>
<dbReference type="AlphaFoldDB" id="A0A1M6RXF6"/>
<evidence type="ECO:0000313" key="1">
    <source>
        <dbReference type="EMBL" id="SHK37235.1"/>
    </source>
</evidence>
<dbReference type="InterPro" id="IPR022285">
    <property type="entry name" value="CHP03879_regulat_dom_put"/>
</dbReference>
<sequence length="124" mass="13679">MPVEVIPQPVDLDQRALQVFLKAIELAGGPRGLIERKRLTWLPSLMEAAYAVVLEAEHHRSADEIARFLGLSTAATRNLLRASTEAVRERLDQEEPSERNVHVAGGLARLAYKALQRETASQAG</sequence>
<gene>
    <name evidence="1" type="ORF">SAMN04488087_1000</name>
</gene>
<dbReference type="STRING" id="633813.SAMN04488087_1000"/>
<dbReference type="EMBL" id="FRAU01000002">
    <property type="protein sequence ID" value="SHK37235.1"/>
    <property type="molecule type" value="Genomic_DNA"/>
</dbReference>
<accession>A0A1M6RXF6</accession>